<dbReference type="RefSeq" id="WP_221874982.1">
    <property type="nucleotide sequence ID" value="NZ_JACWFH010000027.1"/>
</dbReference>
<name>A0ABS7K9I8_9BACI</name>
<dbReference type="Gene3D" id="1.10.10.10">
    <property type="entry name" value="Winged helix-like DNA-binding domain superfamily/Winged helix DNA-binding domain"/>
    <property type="match status" value="1"/>
</dbReference>
<keyword evidence="4" id="KW-0804">Transcription</keyword>
<accession>A0ABS7K9I8</accession>
<evidence type="ECO:0000256" key="4">
    <source>
        <dbReference type="ARBA" id="ARBA00023163"/>
    </source>
</evidence>
<feature type="domain" description="RNA polymerase sigma-70 region 2" evidence="5">
    <location>
        <begin position="34"/>
        <end position="101"/>
    </location>
</feature>
<dbReference type="SUPFAM" id="SSF88946">
    <property type="entry name" value="Sigma2 domain of RNA polymerase sigma factors"/>
    <property type="match status" value="1"/>
</dbReference>
<dbReference type="PANTHER" id="PTHR43133">
    <property type="entry name" value="RNA POLYMERASE ECF-TYPE SIGMA FACTO"/>
    <property type="match status" value="1"/>
</dbReference>
<reference evidence="7 8" key="1">
    <citation type="submission" date="2020-07" db="EMBL/GenBank/DDBJ databases">
        <title>Fungal Genomes of the International Space Station.</title>
        <authorList>
            <person name="Seuylemezian A."/>
            <person name="Singh N.K."/>
            <person name="Wood J."/>
            <person name="Venkateswaran K."/>
        </authorList>
    </citation>
    <scope>NUCLEOTIDE SEQUENCE [LARGE SCALE GENOMIC DNA]</scope>
    <source>
        <strain evidence="7 8">PL-B2</strain>
    </source>
</reference>
<evidence type="ECO:0000256" key="2">
    <source>
        <dbReference type="ARBA" id="ARBA00023015"/>
    </source>
</evidence>
<dbReference type="InterPro" id="IPR039425">
    <property type="entry name" value="RNA_pol_sigma-70-like"/>
</dbReference>
<dbReference type="EMBL" id="JACWFH010000027">
    <property type="protein sequence ID" value="MBY0098761.1"/>
    <property type="molecule type" value="Genomic_DNA"/>
</dbReference>
<evidence type="ECO:0000256" key="1">
    <source>
        <dbReference type="ARBA" id="ARBA00010641"/>
    </source>
</evidence>
<dbReference type="Pfam" id="PF08281">
    <property type="entry name" value="Sigma70_r4_2"/>
    <property type="match status" value="1"/>
</dbReference>
<gene>
    <name evidence="7" type="ORF">H0185_18510</name>
</gene>
<dbReference type="SUPFAM" id="SSF88659">
    <property type="entry name" value="Sigma3 and sigma4 domains of RNA polymerase sigma factors"/>
    <property type="match status" value="1"/>
</dbReference>
<dbReference type="InterPro" id="IPR036388">
    <property type="entry name" value="WH-like_DNA-bd_sf"/>
</dbReference>
<keyword evidence="3" id="KW-0731">Sigma factor</keyword>
<dbReference type="NCBIfam" id="TIGR02937">
    <property type="entry name" value="sigma70-ECF"/>
    <property type="match status" value="1"/>
</dbReference>
<evidence type="ECO:0000256" key="3">
    <source>
        <dbReference type="ARBA" id="ARBA00023082"/>
    </source>
</evidence>
<dbReference type="PANTHER" id="PTHR43133:SF60">
    <property type="entry name" value="RNA POLYMERASE SIGMA FACTOR SIGV"/>
    <property type="match status" value="1"/>
</dbReference>
<dbReference type="InterPro" id="IPR014284">
    <property type="entry name" value="RNA_pol_sigma-70_dom"/>
</dbReference>
<comment type="similarity">
    <text evidence="1">Belongs to the sigma-70 factor family. ECF subfamily.</text>
</comment>
<dbReference type="InterPro" id="IPR013249">
    <property type="entry name" value="RNA_pol_sigma70_r4_t2"/>
</dbReference>
<dbReference type="InterPro" id="IPR013324">
    <property type="entry name" value="RNA_pol_sigma_r3/r4-like"/>
</dbReference>
<dbReference type="Gene3D" id="1.10.1740.10">
    <property type="match status" value="1"/>
</dbReference>
<feature type="domain" description="RNA polymerase sigma factor 70 region 4 type 2" evidence="6">
    <location>
        <begin position="132"/>
        <end position="184"/>
    </location>
</feature>
<dbReference type="Proteomes" id="UP000769780">
    <property type="component" value="Unassembled WGS sequence"/>
</dbReference>
<dbReference type="InterPro" id="IPR007627">
    <property type="entry name" value="RNA_pol_sigma70_r2"/>
</dbReference>
<keyword evidence="2" id="KW-0805">Transcription regulation</keyword>
<evidence type="ECO:0000313" key="8">
    <source>
        <dbReference type="Proteomes" id="UP000769780"/>
    </source>
</evidence>
<organism evidence="7 8">
    <name type="scientific">Mesobacillus maritimus</name>
    <dbReference type="NCBI Taxonomy" id="1643336"/>
    <lineage>
        <taxon>Bacteria</taxon>
        <taxon>Bacillati</taxon>
        <taxon>Bacillota</taxon>
        <taxon>Bacilli</taxon>
        <taxon>Bacillales</taxon>
        <taxon>Bacillaceae</taxon>
        <taxon>Mesobacillus</taxon>
    </lineage>
</organism>
<comment type="caution">
    <text evidence="7">The sequence shown here is derived from an EMBL/GenBank/DDBJ whole genome shotgun (WGS) entry which is preliminary data.</text>
</comment>
<dbReference type="CDD" id="cd06171">
    <property type="entry name" value="Sigma70_r4"/>
    <property type="match status" value="1"/>
</dbReference>
<keyword evidence="8" id="KW-1185">Reference proteome</keyword>
<evidence type="ECO:0000313" key="7">
    <source>
        <dbReference type="EMBL" id="MBY0098761.1"/>
    </source>
</evidence>
<dbReference type="Pfam" id="PF04542">
    <property type="entry name" value="Sigma70_r2"/>
    <property type="match status" value="1"/>
</dbReference>
<proteinExistence type="inferred from homology"/>
<protein>
    <submittedName>
        <fullName evidence="7">Sigma-70 family RNA polymerase sigma factor</fullName>
    </submittedName>
</protein>
<evidence type="ECO:0000259" key="5">
    <source>
        <dbReference type="Pfam" id="PF04542"/>
    </source>
</evidence>
<evidence type="ECO:0000259" key="6">
    <source>
        <dbReference type="Pfam" id="PF08281"/>
    </source>
</evidence>
<dbReference type="InterPro" id="IPR013325">
    <property type="entry name" value="RNA_pol_sigma_r2"/>
</dbReference>
<sequence>MLAIEEAVVNTNSDQAMNLAILDHGMNEQKLNELYKEYQKKMYGLAFSFVKDTYLAEDLSHEILVKCYLSRKKFNGNCSLYSWMYRIAVNHCIDFLRKKSRQQDLPHDDIGQIHVDLVPTPESEVLTICEKEELRNKLRLLPSMYEEVLTLYYFKDQSLKEIENHTKLNLSTIKTRLSRAKKMLREMY</sequence>